<sequence length="238" mass="27594">MESLIKEKKVLIIDDEKEILNILKTVLMKEGFKNIYTALDGKSAIRLFNDVSPDIVILDIMLPDKEGYDICIEIRSESNIPILFLSAKTDEIDRVLGLSIGADDYITKPFSPKEVALRIKINLKKNVIMNNAKKEDSVLEFGPFKIDQQKFEVMKNGRLIYLKPKEYKMFLYMAKNINYIISKEQFCDKVWGEDFEGFDNTIMVHIRKLREKLEDNPSKPKYIINVKGLGYKLSVKDE</sequence>
<evidence type="ECO:0000256" key="1">
    <source>
        <dbReference type="ARBA" id="ARBA00018672"/>
    </source>
</evidence>
<dbReference type="GO" id="GO:0000156">
    <property type="term" value="F:phosphorelay response regulator activity"/>
    <property type="evidence" value="ECO:0007669"/>
    <property type="project" value="TreeGrafter"/>
</dbReference>
<dbReference type="RefSeq" id="WP_027637470.1">
    <property type="nucleotide sequence ID" value="NZ_FOOE01000004.1"/>
</dbReference>
<dbReference type="PANTHER" id="PTHR48111">
    <property type="entry name" value="REGULATOR OF RPOS"/>
    <property type="match status" value="1"/>
</dbReference>
<dbReference type="Pfam" id="PF00072">
    <property type="entry name" value="Response_reg"/>
    <property type="match status" value="1"/>
</dbReference>
<dbReference type="Pfam" id="PF00486">
    <property type="entry name" value="Trans_reg_C"/>
    <property type="match status" value="1"/>
</dbReference>
<proteinExistence type="predicted"/>
<evidence type="ECO:0000256" key="3">
    <source>
        <dbReference type="ARBA" id="ARBA00023012"/>
    </source>
</evidence>
<dbReference type="STRING" id="1529.SAMN04487885_10499"/>
<keyword evidence="2" id="KW-0597">Phosphoprotein</keyword>
<dbReference type="PANTHER" id="PTHR48111:SF52">
    <property type="entry name" value="TRANSCRIPTIONAL REGULATORY PROTEIN YVRH"/>
    <property type="match status" value="1"/>
</dbReference>
<evidence type="ECO:0000256" key="2">
    <source>
        <dbReference type="ARBA" id="ARBA00022553"/>
    </source>
</evidence>
<dbReference type="InterPro" id="IPR036388">
    <property type="entry name" value="WH-like_DNA-bd_sf"/>
</dbReference>
<dbReference type="Gene3D" id="3.40.50.2300">
    <property type="match status" value="1"/>
</dbReference>
<dbReference type="CDD" id="cd00383">
    <property type="entry name" value="trans_reg_C"/>
    <property type="match status" value="1"/>
</dbReference>
<evidence type="ECO:0000313" key="8">
    <source>
        <dbReference type="EMBL" id="SFF61518.1"/>
    </source>
</evidence>
<dbReference type="PROSITE" id="PS51755">
    <property type="entry name" value="OMPR_PHOB"/>
    <property type="match status" value="1"/>
</dbReference>
<dbReference type="OrthoDB" id="9790442at2"/>
<accession>A0A1I2K593</accession>
<dbReference type="FunFam" id="1.10.10.10:FF:000018">
    <property type="entry name" value="DNA-binding response regulator ResD"/>
    <property type="match status" value="1"/>
</dbReference>
<dbReference type="SMART" id="SM00862">
    <property type="entry name" value="Trans_reg_C"/>
    <property type="match status" value="1"/>
</dbReference>
<dbReference type="Proteomes" id="UP000182135">
    <property type="component" value="Unassembled WGS sequence"/>
</dbReference>
<dbReference type="Gene3D" id="6.10.250.690">
    <property type="match status" value="1"/>
</dbReference>
<dbReference type="eggNOG" id="COG0745">
    <property type="taxonomic scope" value="Bacteria"/>
</dbReference>
<dbReference type="GO" id="GO:0005829">
    <property type="term" value="C:cytosol"/>
    <property type="evidence" value="ECO:0007669"/>
    <property type="project" value="TreeGrafter"/>
</dbReference>
<keyword evidence="6" id="KW-0804">Transcription</keyword>
<dbReference type="InterPro" id="IPR001867">
    <property type="entry name" value="OmpR/PhoB-type_DNA-bd"/>
</dbReference>
<dbReference type="GO" id="GO:0000976">
    <property type="term" value="F:transcription cis-regulatory region binding"/>
    <property type="evidence" value="ECO:0007669"/>
    <property type="project" value="TreeGrafter"/>
</dbReference>
<dbReference type="InterPro" id="IPR001789">
    <property type="entry name" value="Sig_transdc_resp-reg_receiver"/>
</dbReference>
<keyword evidence="9" id="KW-1185">Reference proteome</keyword>
<name>A0A1I2K593_9CLOT</name>
<gene>
    <name evidence="8" type="ORF">SAMN04487885_10499</name>
</gene>
<dbReference type="SUPFAM" id="SSF52172">
    <property type="entry name" value="CheY-like"/>
    <property type="match status" value="1"/>
</dbReference>
<dbReference type="PROSITE" id="PS50110">
    <property type="entry name" value="RESPONSE_REGULATORY"/>
    <property type="match status" value="1"/>
</dbReference>
<dbReference type="GO" id="GO:0032993">
    <property type="term" value="C:protein-DNA complex"/>
    <property type="evidence" value="ECO:0007669"/>
    <property type="project" value="TreeGrafter"/>
</dbReference>
<evidence type="ECO:0000256" key="6">
    <source>
        <dbReference type="ARBA" id="ARBA00023163"/>
    </source>
</evidence>
<keyword evidence="4" id="KW-0805">Transcription regulation</keyword>
<dbReference type="SMART" id="SM00448">
    <property type="entry name" value="REC"/>
    <property type="match status" value="1"/>
</dbReference>
<organism evidence="8 9">
    <name type="scientific">Clostridium cadaveris</name>
    <dbReference type="NCBI Taxonomy" id="1529"/>
    <lineage>
        <taxon>Bacteria</taxon>
        <taxon>Bacillati</taxon>
        <taxon>Bacillota</taxon>
        <taxon>Clostridia</taxon>
        <taxon>Eubacteriales</taxon>
        <taxon>Clostridiaceae</taxon>
        <taxon>Clostridium</taxon>
    </lineage>
</organism>
<dbReference type="CDD" id="cd17574">
    <property type="entry name" value="REC_OmpR"/>
    <property type="match status" value="1"/>
</dbReference>
<comment type="function">
    <text evidence="7">May play the central regulatory role in sporulation. It may be an element of the effector pathway responsible for the activation of sporulation genes in response to nutritional stress. Spo0A may act in concert with spo0H (a sigma factor) to control the expression of some genes that are critical to the sporulation process.</text>
</comment>
<dbReference type="InterPro" id="IPR039420">
    <property type="entry name" value="WalR-like"/>
</dbReference>
<dbReference type="FunFam" id="3.40.50.2300:FF:000001">
    <property type="entry name" value="DNA-binding response regulator PhoB"/>
    <property type="match status" value="1"/>
</dbReference>
<keyword evidence="3" id="KW-0902">Two-component regulatory system</keyword>
<evidence type="ECO:0000313" key="9">
    <source>
        <dbReference type="Proteomes" id="UP000182135"/>
    </source>
</evidence>
<evidence type="ECO:0000256" key="4">
    <source>
        <dbReference type="ARBA" id="ARBA00023015"/>
    </source>
</evidence>
<dbReference type="AlphaFoldDB" id="A0A1I2K593"/>
<protein>
    <recommendedName>
        <fullName evidence="1">Stage 0 sporulation protein A homolog</fullName>
    </recommendedName>
</protein>
<keyword evidence="5 8" id="KW-0238">DNA-binding</keyword>
<dbReference type="InterPro" id="IPR011006">
    <property type="entry name" value="CheY-like_superfamily"/>
</dbReference>
<dbReference type="Gene3D" id="1.10.10.10">
    <property type="entry name" value="Winged helix-like DNA-binding domain superfamily/Winged helix DNA-binding domain"/>
    <property type="match status" value="1"/>
</dbReference>
<dbReference type="GO" id="GO:0006355">
    <property type="term" value="P:regulation of DNA-templated transcription"/>
    <property type="evidence" value="ECO:0007669"/>
    <property type="project" value="InterPro"/>
</dbReference>
<evidence type="ECO:0000256" key="5">
    <source>
        <dbReference type="ARBA" id="ARBA00023125"/>
    </source>
</evidence>
<evidence type="ECO:0000256" key="7">
    <source>
        <dbReference type="ARBA" id="ARBA00024867"/>
    </source>
</evidence>
<dbReference type="EMBL" id="FOOE01000004">
    <property type="protein sequence ID" value="SFF61518.1"/>
    <property type="molecule type" value="Genomic_DNA"/>
</dbReference>
<reference evidence="8 9" key="1">
    <citation type="submission" date="2016-10" db="EMBL/GenBank/DDBJ databases">
        <authorList>
            <person name="de Groot N.N."/>
        </authorList>
    </citation>
    <scope>NUCLEOTIDE SEQUENCE [LARGE SCALE GENOMIC DNA]</scope>
    <source>
        <strain evidence="8 9">NLAE-zl-G419</strain>
    </source>
</reference>